<keyword evidence="8" id="KW-1185">Reference proteome</keyword>
<dbReference type="GO" id="GO:0097193">
    <property type="term" value="P:intrinsic apoptotic signaling pathway"/>
    <property type="evidence" value="ECO:0007669"/>
    <property type="project" value="InterPro"/>
</dbReference>
<dbReference type="EMBL" id="MCGT01000055">
    <property type="protein sequence ID" value="ORX43487.1"/>
    <property type="molecule type" value="Genomic_DNA"/>
</dbReference>
<keyword evidence="3" id="KW-0999">Mitochondrion inner membrane</keyword>
<evidence type="ECO:0000256" key="1">
    <source>
        <dbReference type="ARBA" id="ARBA00004443"/>
    </source>
</evidence>
<comment type="caution">
    <text evidence="7">The sequence shown here is derived from an EMBL/GenBank/DDBJ whole genome shotgun (WGS) entry which is preliminary data.</text>
</comment>
<keyword evidence="6" id="KW-0472">Membrane</keyword>
<sequence length="135" mass="16048">MIGLPDPISNLRPVKYFVRSNESPEEKQWREMQQEADTFNQTFWTNNNVMFAEAKQAYEDKLIASGQEVTAEALSVFYKDFLDKAYDRQMAYNRAWWKRNVAMLYPGLKAALRDMKYHRLESSRHTGFWEKSFDS</sequence>
<evidence type="ECO:0000313" key="7">
    <source>
        <dbReference type="EMBL" id="ORX43487.1"/>
    </source>
</evidence>
<dbReference type="Pfam" id="PF10231">
    <property type="entry name" value="COA8"/>
    <property type="match status" value="1"/>
</dbReference>
<comment type="similarity">
    <text evidence="2">Belongs to the COA8 family.</text>
</comment>
<evidence type="ECO:0008006" key="9">
    <source>
        <dbReference type="Google" id="ProtNLM"/>
    </source>
</evidence>
<dbReference type="OrthoDB" id="6246201at2759"/>
<proteinExistence type="inferred from homology"/>
<dbReference type="PANTHER" id="PTHR31107:SF2">
    <property type="entry name" value="CYTOCHROME C OXIDASE ASSEMBLY FACTOR 8"/>
    <property type="match status" value="1"/>
</dbReference>
<gene>
    <name evidence="7" type="ORF">DM01DRAFT_328172</name>
</gene>
<protein>
    <recommendedName>
        <fullName evidence="9">Apoptogenic protein 1, mitochondrial</fullName>
    </recommendedName>
</protein>
<comment type="subcellular location">
    <subcellularLocation>
        <location evidence="1">Mitochondrion inner membrane</location>
        <topology evidence="1">Peripheral membrane protein</topology>
        <orientation evidence="1">Matrix side</orientation>
    </subcellularLocation>
</comment>
<accession>A0A1X2G359</accession>
<evidence type="ECO:0000256" key="3">
    <source>
        <dbReference type="ARBA" id="ARBA00022792"/>
    </source>
</evidence>
<dbReference type="Proteomes" id="UP000242146">
    <property type="component" value="Unassembled WGS sequence"/>
</dbReference>
<evidence type="ECO:0000256" key="2">
    <source>
        <dbReference type="ARBA" id="ARBA00005453"/>
    </source>
</evidence>
<name>A0A1X2G359_9FUNG</name>
<dbReference type="InterPro" id="IPR018796">
    <property type="entry name" value="COA8"/>
</dbReference>
<evidence type="ECO:0000313" key="8">
    <source>
        <dbReference type="Proteomes" id="UP000242146"/>
    </source>
</evidence>
<dbReference type="GO" id="GO:0005743">
    <property type="term" value="C:mitochondrial inner membrane"/>
    <property type="evidence" value="ECO:0007669"/>
    <property type="project" value="UniProtKB-SubCell"/>
</dbReference>
<dbReference type="AlphaFoldDB" id="A0A1X2G359"/>
<keyword evidence="4" id="KW-0809">Transit peptide</keyword>
<keyword evidence="5" id="KW-0496">Mitochondrion</keyword>
<evidence type="ECO:0000256" key="4">
    <source>
        <dbReference type="ARBA" id="ARBA00022946"/>
    </source>
</evidence>
<reference evidence="7 8" key="1">
    <citation type="submission" date="2016-07" db="EMBL/GenBank/DDBJ databases">
        <title>Pervasive Adenine N6-methylation of Active Genes in Fungi.</title>
        <authorList>
            <consortium name="DOE Joint Genome Institute"/>
            <person name="Mondo S.J."/>
            <person name="Dannebaum R.O."/>
            <person name="Kuo R.C."/>
            <person name="Labutti K."/>
            <person name="Haridas S."/>
            <person name="Kuo A."/>
            <person name="Salamov A."/>
            <person name="Ahrendt S.R."/>
            <person name="Lipzen A."/>
            <person name="Sullivan W."/>
            <person name="Andreopoulos W.B."/>
            <person name="Clum A."/>
            <person name="Lindquist E."/>
            <person name="Daum C."/>
            <person name="Ramamoorthy G.K."/>
            <person name="Gryganskyi A."/>
            <person name="Culley D."/>
            <person name="Magnuson J.K."/>
            <person name="James T.Y."/>
            <person name="O'Malley M.A."/>
            <person name="Stajich J.E."/>
            <person name="Spatafora J.W."/>
            <person name="Visel A."/>
            <person name="Grigoriev I.V."/>
        </authorList>
    </citation>
    <scope>NUCLEOTIDE SEQUENCE [LARGE SCALE GENOMIC DNA]</scope>
    <source>
        <strain evidence="7 8">NRRL 3301</strain>
    </source>
</reference>
<evidence type="ECO:0000256" key="5">
    <source>
        <dbReference type="ARBA" id="ARBA00023128"/>
    </source>
</evidence>
<evidence type="ECO:0000256" key="6">
    <source>
        <dbReference type="ARBA" id="ARBA00023136"/>
    </source>
</evidence>
<dbReference type="PANTHER" id="PTHR31107">
    <property type="entry name" value="APOPTOGENIC PROTEIN 1, MITOCHONDRIAL"/>
    <property type="match status" value="1"/>
</dbReference>
<organism evidence="7 8">
    <name type="scientific">Hesseltinella vesiculosa</name>
    <dbReference type="NCBI Taxonomy" id="101127"/>
    <lineage>
        <taxon>Eukaryota</taxon>
        <taxon>Fungi</taxon>
        <taxon>Fungi incertae sedis</taxon>
        <taxon>Mucoromycota</taxon>
        <taxon>Mucoromycotina</taxon>
        <taxon>Mucoromycetes</taxon>
        <taxon>Mucorales</taxon>
        <taxon>Cunninghamellaceae</taxon>
        <taxon>Hesseltinella</taxon>
    </lineage>
</organism>